<sequence length="128" mass="14946">MVEGSKEKIPDAYKLNLGELKKKKIETEKDIDFINENLLNLLFLSSNTEGRKYKEYFLEKAKYILDNTKKGLLSHVRDKDSNLIWKSHVSIHDLFWITLEDMLDNKLLPEKGIFVINDCRGGDMGNKR</sequence>
<accession>A0A6C0J291</accession>
<proteinExistence type="predicted"/>
<dbReference type="AlphaFoldDB" id="A0A6C0J291"/>
<protein>
    <submittedName>
        <fullName evidence="1">Uncharacterized protein</fullName>
    </submittedName>
</protein>
<organism evidence="1">
    <name type="scientific">viral metagenome</name>
    <dbReference type="NCBI Taxonomy" id="1070528"/>
    <lineage>
        <taxon>unclassified sequences</taxon>
        <taxon>metagenomes</taxon>
        <taxon>organismal metagenomes</taxon>
    </lineage>
</organism>
<dbReference type="EMBL" id="MN740296">
    <property type="protein sequence ID" value="QHT98785.1"/>
    <property type="molecule type" value="Genomic_DNA"/>
</dbReference>
<evidence type="ECO:0000313" key="1">
    <source>
        <dbReference type="EMBL" id="QHT98785.1"/>
    </source>
</evidence>
<name>A0A6C0J291_9ZZZZ</name>
<reference evidence="1" key="1">
    <citation type="journal article" date="2020" name="Nature">
        <title>Giant virus diversity and host interactions through global metagenomics.</title>
        <authorList>
            <person name="Schulz F."/>
            <person name="Roux S."/>
            <person name="Paez-Espino D."/>
            <person name="Jungbluth S."/>
            <person name="Walsh D.A."/>
            <person name="Denef V.J."/>
            <person name="McMahon K.D."/>
            <person name="Konstantinidis K.T."/>
            <person name="Eloe-Fadrosh E.A."/>
            <person name="Kyrpides N.C."/>
            <person name="Woyke T."/>
        </authorList>
    </citation>
    <scope>NUCLEOTIDE SEQUENCE</scope>
    <source>
        <strain evidence="1">GVMAG-M-3300025676-16</strain>
    </source>
</reference>